<proteinExistence type="predicted"/>
<organism evidence="2">
    <name type="scientific">Hexamita inflata</name>
    <dbReference type="NCBI Taxonomy" id="28002"/>
    <lineage>
        <taxon>Eukaryota</taxon>
        <taxon>Metamonada</taxon>
        <taxon>Diplomonadida</taxon>
        <taxon>Hexamitidae</taxon>
        <taxon>Hexamitinae</taxon>
        <taxon>Hexamita</taxon>
    </lineage>
</organism>
<evidence type="ECO:0000313" key="3">
    <source>
        <dbReference type="EMBL" id="CAL6016750.1"/>
    </source>
</evidence>
<comment type="caution">
    <text evidence="2">The sequence shown here is derived from an EMBL/GenBank/DDBJ whole genome shotgun (WGS) entry which is preliminary data.</text>
</comment>
<keyword evidence="4" id="KW-1185">Reference proteome</keyword>
<dbReference type="AlphaFoldDB" id="A0AA86PLX3"/>
<dbReference type="EMBL" id="CAXDID020000077">
    <property type="protein sequence ID" value="CAL6016750.1"/>
    <property type="molecule type" value="Genomic_DNA"/>
</dbReference>
<evidence type="ECO:0000256" key="1">
    <source>
        <dbReference type="SAM" id="Phobius"/>
    </source>
</evidence>
<evidence type="ECO:0000313" key="4">
    <source>
        <dbReference type="Proteomes" id="UP001642409"/>
    </source>
</evidence>
<reference evidence="3 4" key="2">
    <citation type="submission" date="2024-07" db="EMBL/GenBank/DDBJ databases">
        <authorList>
            <person name="Akdeniz Z."/>
        </authorList>
    </citation>
    <scope>NUCLEOTIDE SEQUENCE [LARGE SCALE GENOMIC DNA]</scope>
</reference>
<feature type="transmembrane region" description="Helical" evidence="1">
    <location>
        <begin position="232"/>
        <end position="255"/>
    </location>
</feature>
<name>A0AA86PLX3_9EUKA</name>
<feature type="transmembrane region" description="Helical" evidence="1">
    <location>
        <begin position="160"/>
        <end position="182"/>
    </location>
</feature>
<reference evidence="2" key="1">
    <citation type="submission" date="2023-06" db="EMBL/GenBank/DDBJ databases">
        <authorList>
            <person name="Kurt Z."/>
        </authorList>
    </citation>
    <scope>NUCLEOTIDE SEQUENCE</scope>
</reference>
<keyword evidence="1" id="KW-0812">Transmembrane</keyword>
<sequence>MLLFCGRKVIGTESDVEIQRRDLSGVNFNLGQFGHTGSLGGCLWAVYLEPGHLWRLKWSGTGKLLGMARLQQLSLNRFQDSVTYFLQCDQLQFWDYWFWRCVGQFGGFLQFQCVYMKVEAKVSQVYVTQILIWGILVHIGALQVVWIVRYWCLGIFGGSIGVKVMTLVYGKCCLIVSILVNIRKFYLRCISRYLRLVEIHVNFWKSLPGIGSWNSRFRCLVSRFRVGIRYQYGFLPCFCLWALLLAAQFAFRLLYACF</sequence>
<dbReference type="EMBL" id="CATOUU010000681">
    <property type="protein sequence ID" value="CAI9940642.1"/>
    <property type="molecule type" value="Genomic_DNA"/>
</dbReference>
<evidence type="ECO:0000313" key="2">
    <source>
        <dbReference type="EMBL" id="CAI9940642.1"/>
    </source>
</evidence>
<feature type="transmembrane region" description="Helical" evidence="1">
    <location>
        <begin position="125"/>
        <end position="148"/>
    </location>
</feature>
<accession>A0AA86PLX3</accession>
<gene>
    <name evidence="3" type="ORF">HINF_LOCUS25655</name>
    <name evidence="2" type="ORF">HINF_LOCUS28287</name>
</gene>
<dbReference type="Proteomes" id="UP001642409">
    <property type="component" value="Unassembled WGS sequence"/>
</dbReference>
<keyword evidence="1" id="KW-0472">Membrane</keyword>
<protein>
    <submittedName>
        <fullName evidence="3">Hypothetical_protein</fullName>
    </submittedName>
</protein>
<keyword evidence="1" id="KW-1133">Transmembrane helix</keyword>